<sequence>MSTTATPQAARRPQDGAPAHAAPAAGLLVLLVGIFITTLDFFIVNVAIPDIQ</sequence>
<dbReference type="EMBL" id="WBMR01000014">
    <property type="protein sequence ID" value="KAB2386182.1"/>
    <property type="molecule type" value="Genomic_DNA"/>
</dbReference>
<reference evidence="2 4" key="1">
    <citation type="submission" date="2019-09" db="EMBL/GenBank/DDBJ databases">
        <title>Actinomadura physcomitrii sp. nov., a novel actinomycete isolated from moss [Physcomitrium sphaericum (Ludw) Fuernr].</title>
        <authorList>
            <person name="Liu C."/>
            <person name="Zhuang X."/>
        </authorList>
    </citation>
    <scope>NUCLEOTIDE SEQUENCE [LARGE SCALE GENOMIC DNA]</scope>
    <source>
        <strain evidence="2 4">CYP1-1B</strain>
    </source>
</reference>
<keyword evidence="4" id="KW-1185">Reference proteome</keyword>
<evidence type="ECO:0000256" key="1">
    <source>
        <dbReference type="SAM" id="Phobius"/>
    </source>
</evidence>
<evidence type="ECO:0000313" key="4">
    <source>
        <dbReference type="Proteomes" id="UP000483004"/>
    </source>
</evidence>
<accession>A0A6L3W1N2</accession>
<gene>
    <name evidence="3" type="ORF">F9B16_07560</name>
    <name evidence="2" type="ORF">F9B16_11610</name>
</gene>
<evidence type="ECO:0000313" key="3">
    <source>
        <dbReference type="EMBL" id="KAB2386182.1"/>
    </source>
</evidence>
<dbReference type="EMBL" id="WBMR01000023">
    <property type="protein sequence ID" value="KAB2383689.1"/>
    <property type="molecule type" value="Genomic_DNA"/>
</dbReference>
<dbReference type="Proteomes" id="UP000483004">
    <property type="component" value="Unassembled WGS sequence"/>
</dbReference>
<protein>
    <submittedName>
        <fullName evidence="2">MFS transporter</fullName>
    </submittedName>
</protein>
<feature type="non-terminal residue" evidence="2">
    <location>
        <position position="52"/>
    </location>
</feature>
<dbReference type="AlphaFoldDB" id="A0A6L3W1N2"/>
<name>A0A6L3W1N2_9ACTN</name>
<comment type="caution">
    <text evidence="2">The sequence shown here is derived from an EMBL/GenBank/DDBJ whole genome shotgun (WGS) entry which is preliminary data.</text>
</comment>
<feature type="transmembrane region" description="Helical" evidence="1">
    <location>
        <begin position="24"/>
        <end position="48"/>
    </location>
</feature>
<evidence type="ECO:0000313" key="2">
    <source>
        <dbReference type="EMBL" id="KAB2383689.1"/>
    </source>
</evidence>
<keyword evidence="1" id="KW-1133">Transmembrane helix</keyword>
<organism evidence="2 4">
    <name type="scientific">Actinomadura montaniterrae</name>
    <dbReference type="NCBI Taxonomy" id="1803903"/>
    <lineage>
        <taxon>Bacteria</taxon>
        <taxon>Bacillati</taxon>
        <taxon>Actinomycetota</taxon>
        <taxon>Actinomycetes</taxon>
        <taxon>Streptosporangiales</taxon>
        <taxon>Thermomonosporaceae</taxon>
        <taxon>Actinomadura</taxon>
    </lineage>
</organism>
<keyword evidence="1" id="KW-0812">Transmembrane</keyword>
<keyword evidence="1" id="KW-0472">Membrane</keyword>
<proteinExistence type="predicted"/>